<dbReference type="Pfam" id="PF01323">
    <property type="entry name" value="DSBA"/>
    <property type="match status" value="1"/>
</dbReference>
<dbReference type="PANTHER" id="PTHR13887:SF14">
    <property type="entry name" value="DISULFIDE BOND FORMATION PROTEIN D"/>
    <property type="match status" value="1"/>
</dbReference>
<dbReference type="SUPFAM" id="SSF52833">
    <property type="entry name" value="Thioredoxin-like"/>
    <property type="match status" value="1"/>
</dbReference>
<dbReference type="InterPro" id="IPR013766">
    <property type="entry name" value="Thioredoxin_domain"/>
</dbReference>
<dbReference type="CDD" id="cd03023">
    <property type="entry name" value="DsbA_Com1_like"/>
    <property type="match status" value="1"/>
</dbReference>
<organism evidence="6">
    <name type="scientific">mine drainage metagenome</name>
    <dbReference type="NCBI Taxonomy" id="410659"/>
    <lineage>
        <taxon>unclassified sequences</taxon>
        <taxon>metagenomes</taxon>
        <taxon>ecological metagenomes</taxon>
    </lineage>
</organism>
<dbReference type="PROSITE" id="PS51352">
    <property type="entry name" value="THIOREDOXIN_2"/>
    <property type="match status" value="1"/>
</dbReference>
<comment type="caution">
    <text evidence="6">The sequence shown here is derived from an EMBL/GenBank/DDBJ whole genome shotgun (WGS) entry which is preliminary data.</text>
</comment>
<evidence type="ECO:0000256" key="3">
    <source>
        <dbReference type="ARBA" id="ARBA00023157"/>
    </source>
</evidence>
<dbReference type="Pfam" id="PF18312">
    <property type="entry name" value="ScsC_N"/>
    <property type="match status" value="1"/>
</dbReference>
<keyword evidence="4" id="KW-0676">Redox-active center</keyword>
<protein>
    <submittedName>
        <fullName evidence="6">Disulfide bond formation protein D</fullName>
    </submittedName>
</protein>
<dbReference type="InterPro" id="IPR001853">
    <property type="entry name" value="DSBA-like_thioredoxin_dom"/>
</dbReference>
<sequence length="253" mass="27656">MFLRSFAALLVALPLAALPLVSAQAQEDQSLTPKQQEAVKKLVHDYIMDNPSIISDAIEALREKEQLAAENDAKKAIADRSRDIFDDPNSPVLGNPKGDVTIVEFFDYRCPYCKAMNDGLFQTLKSDGKIKLVLKDLPVLGPDSVFAARAALAAHHQKRYEAFHRDMMAFKGQLDDKVVMKLAAESGLNVDTLKKDMDDPAINKAINDNLQLAHALGVNGTPAFIIGDQLIPGAMPIPALKQLVEQARKAKAN</sequence>
<dbReference type="InterPro" id="IPR041205">
    <property type="entry name" value="ScsC_N"/>
</dbReference>
<gene>
    <name evidence="6" type="primary">bdbD_2</name>
    <name evidence="6" type="ORF">GALL_229140</name>
</gene>
<name>A0A1J5RSQ1_9ZZZZ</name>
<evidence type="ECO:0000256" key="1">
    <source>
        <dbReference type="ARBA" id="ARBA00022729"/>
    </source>
</evidence>
<dbReference type="Gene3D" id="3.40.30.10">
    <property type="entry name" value="Glutaredoxin"/>
    <property type="match status" value="1"/>
</dbReference>
<keyword evidence="2" id="KW-0560">Oxidoreductase</keyword>
<keyword evidence="1" id="KW-0732">Signal</keyword>
<accession>A0A1J5RSQ1</accession>
<dbReference type="GO" id="GO:0016491">
    <property type="term" value="F:oxidoreductase activity"/>
    <property type="evidence" value="ECO:0007669"/>
    <property type="project" value="UniProtKB-KW"/>
</dbReference>
<feature type="domain" description="Thioredoxin" evidence="5">
    <location>
        <begin position="63"/>
        <end position="249"/>
    </location>
</feature>
<dbReference type="PANTHER" id="PTHR13887">
    <property type="entry name" value="GLUTATHIONE S-TRANSFERASE KAPPA"/>
    <property type="match status" value="1"/>
</dbReference>
<dbReference type="AlphaFoldDB" id="A0A1J5RSQ1"/>
<dbReference type="EMBL" id="MLJW01000173">
    <property type="protein sequence ID" value="OIQ95108.1"/>
    <property type="molecule type" value="Genomic_DNA"/>
</dbReference>
<reference evidence="6" key="1">
    <citation type="submission" date="2016-10" db="EMBL/GenBank/DDBJ databases">
        <title>Sequence of Gallionella enrichment culture.</title>
        <authorList>
            <person name="Poehlein A."/>
            <person name="Muehling M."/>
            <person name="Daniel R."/>
        </authorList>
    </citation>
    <scope>NUCLEOTIDE SEQUENCE</scope>
</reference>
<keyword evidence="3" id="KW-1015">Disulfide bond</keyword>
<proteinExistence type="predicted"/>
<evidence type="ECO:0000313" key="6">
    <source>
        <dbReference type="EMBL" id="OIQ95108.1"/>
    </source>
</evidence>
<evidence type="ECO:0000259" key="5">
    <source>
        <dbReference type="PROSITE" id="PS51352"/>
    </source>
</evidence>
<dbReference type="InterPro" id="IPR036249">
    <property type="entry name" value="Thioredoxin-like_sf"/>
</dbReference>
<evidence type="ECO:0000256" key="2">
    <source>
        <dbReference type="ARBA" id="ARBA00023002"/>
    </source>
</evidence>
<evidence type="ECO:0000256" key="4">
    <source>
        <dbReference type="ARBA" id="ARBA00023284"/>
    </source>
</evidence>